<evidence type="ECO:0000256" key="1">
    <source>
        <dbReference type="ARBA" id="ARBA00006148"/>
    </source>
</evidence>
<dbReference type="EMBL" id="JABSTR010000004">
    <property type="protein sequence ID" value="KAH9366310.1"/>
    <property type="molecule type" value="Genomic_DNA"/>
</dbReference>
<dbReference type="Gene3D" id="1.10.3860.10">
    <property type="entry name" value="Sodium:dicarboxylate symporter"/>
    <property type="match status" value="2"/>
</dbReference>
<feature type="transmembrane region" description="Helical" evidence="5">
    <location>
        <begin position="156"/>
        <end position="176"/>
    </location>
</feature>
<dbReference type="VEuPathDB" id="VectorBase:HLOH_061381"/>
<feature type="transmembrane region" description="Helical" evidence="5">
    <location>
        <begin position="229"/>
        <end position="251"/>
    </location>
</feature>
<dbReference type="InterPro" id="IPR050746">
    <property type="entry name" value="DAACS"/>
</dbReference>
<keyword evidence="2 5" id="KW-0812">Transmembrane</keyword>
<organism evidence="6 7">
    <name type="scientific">Haemaphysalis longicornis</name>
    <name type="common">Bush tick</name>
    <dbReference type="NCBI Taxonomy" id="44386"/>
    <lineage>
        <taxon>Eukaryota</taxon>
        <taxon>Metazoa</taxon>
        <taxon>Ecdysozoa</taxon>
        <taxon>Arthropoda</taxon>
        <taxon>Chelicerata</taxon>
        <taxon>Arachnida</taxon>
        <taxon>Acari</taxon>
        <taxon>Parasitiformes</taxon>
        <taxon>Ixodida</taxon>
        <taxon>Ixodoidea</taxon>
        <taxon>Ixodidae</taxon>
        <taxon>Haemaphysalinae</taxon>
        <taxon>Haemaphysalis</taxon>
    </lineage>
</organism>
<dbReference type="PRINTS" id="PR00173">
    <property type="entry name" value="EDTRNSPORT"/>
</dbReference>
<evidence type="ECO:0000256" key="4">
    <source>
        <dbReference type="ARBA" id="ARBA00023136"/>
    </source>
</evidence>
<dbReference type="GO" id="GO:0005886">
    <property type="term" value="C:plasma membrane"/>
    <property type="evidence" value="ECO:0007669"/>
    <property type="project" value="TreeGrafter"/>
</dbReference>
<evidence type="ECO:0000256" key="5">
    <source>
        <dbReference type="SAM" id="Phobius"/>
    </source>
</evidence>
<dbReference type="Proteomes" id="UP000821853">
    <property type="component" value="Chromosome 2"/>
</dbReference>
<keyword evidence="3 5" id="KW-1133">Transmembrane helix</keyword>
<dbReference type="GO" id="GO:0005313">
    <property type="term" value="F:L-glutamate transmembrane transporter activity"/>
    <property type="evidence" value="ECO:0007669"/>
    <property type="project" value="TreeGrafter"/>
</dbReference>
<dbReference type="GO" id="GO:0015501">
    <property type="term" value="F:glutamate:sodium symporter activity"/>
    <property type="evidence" value="ECO:0007669"/>
    <property type="project" value="TreeGrafter"/>
</dbReference>
<dbReference type="AlphaFoldDB" id="A0A9J6FIV8"/>
<comment type="caution">
    <text evidence="6">The sequence shown here is derived from an EMBL/GenBank/DDBJ whole genome shotgun (WGS) entry which is preliminary data.</text>
</comment>
<dbReference type="GO" id="GO:0015175">
    <property type="term" value="F:neutral L-amino acid transmembrane transporter activity"/>
    <property type="evidence" value="ECO:0007669"/>
    <property type="project" value="TreeGrafter"/>
</dbReference>
<keyword evidence="7" id="KW-1185">Reference proteome</keyword>
<evidence type="ECO:0000313" key="7">
    <source>
        <dbReference type="Proteomes" id="UP000821853"/>
    </source>
</evidence>
<feature type="transmembrane region" description="Helical" evidence="5">
    <location>
        <begin position="129"/>
        <end position="150"/>
    </location>
</feature>
<dbReference type="OrthoDB" id="5877963at2759"/>
<evidence type="ECO:0000256" key="2">
    <source>
        <dbReference type="ARBA" id="ARBA00022692"/>
    </source>
</evidence>
<comment type="similarity">
    <text evidence="1">Belongs to the dicarboxylate/amino acid:cation symporter (DAACS) (TC 2.A.23) family.</text>
</comment>
<dbReference type="PANTHER" id="PTHR11958:SF63">
    <property type="entry name" value="AMINO ACID TRANSPORTER"/>
    <property type="match status" value="1"/>
</dbReference>
<gene>
    <name evidence="6" type="ORF">HPB48_002001</name>
</gene>
<dbReference type="SUPFAM" id="SSF118215">
    <property type="entry name" value="Proton glutamate symport protein"/>
    <property type="match status" value="1"/>
</dbReference>
<evidence type="ECO:0000313" key="6">
    <source>
        <dbReference type="EMBL" id="KAH9366310.1"/>
    </source>
</evidence>
<feature type="transmembrane region" description="Helical" evidence="5">
    <location>
        <begin position="79"/>
        <end position="102"/>
    </location>
</feature>
<dbReference type="PANTHER" id="PTHR11958">
    <property type="entry name" value="SODIUM/DICARBOXYLATE SYMPORTER-RELATED"/>
    <property type="match status" value="1"/>
</dbReference>
<accession>A0A9J6FIV8</accession>
<evidence type="ECO:0000256" key="3">
    <source>
        <dbReference type="ARBA" id="ARBA00022989"/>
    </source>
</evidence>
<evidence type="ECO:0008006" key="8">
    <source>
        <dbReference type="Google" id="ProtNLM"/>
    </source>
</evidence>
<feature type="transmembrane region" description="Helical" evidence="5">
    <location>
        <begin position="197"/>
        <end position="223"/>
    </location>
</feature>
<reference evidence="6 7" key="1">
    <citation type="journal article" date="2020" name="Cell">
        <title>Large-Scale Comparative Analyses of Tick Genomes Elucidate Their Genetic Diversity and Vector Capacities.</title>
        <authorList>
            <consortium name="Tick Genome and Microbiome Consortium (TIGMIC)"/>
            <person name="Jia N."/>
            <person name="Wang J."/>
            <person name="Shi W."/>
            <person name="Du L."/>
            <person name="Sun Y."/>
            <person name="Zhan W."/>
            <person name="Jiang J.F."/>
            <person name="Wang Q."/>
            <person name="Zhang B."/>
            <person name="Ji P."/>
            <person name="Bell-Sakyi L."/>
            <person name="Cui X.M."/>
            <person name="Yuan T.T."/>
            <person name="Jiang B.G."/>
            <person name="Yang W.F."/>
            <person name="Lam T.T."/>
            <person name="Chang Q.C."/>
            <person name="Ding S.J."/>
            <person name="Wang X.J."/>
            <person name="Zhu J.G."/>
            <person name="Ruan X.D."/>
            <person name="Zhao L."/>
            <person name="Wei J.T."/>
            <person name="Ye R.Z."/>
            <person name="Que T.C."/>
            <person name="Du C.H."/>
            <person name="Zhou Y.H."/>
            <person name="Cheng J.X."/>
            <person name="Dai P.F."/>
            <person name="Guo W.B."/>
            <person name="Han X.H."/>
            <person name="Huang E.J."/>
            <person name="Li L.F."/>
            <person name="Wei W."/>
            <person name="Gao Y.C."/>
            <person name="Liu J.Z."/>
            <person name="Shao H.Z."/>
            <person name="Wang X."/>
            <person name="Wang C.C."/>
            <person name="Yang T.C."/>
            <person name="Huo Q.B."/>
            <person name="Li W."/>
            <person name="Chen H.Y."/>
            <person name="Chen S.E."/>
            <person name="Zhou L.G."/>
            <person name="Ni X.B."/>
            <person name="Tian J.H."/>
            <person name="Sheng Y."/>
            <person name="Liu T."/>
            <person name="Pan Y.S."/>
            <person name="Xia L.Y."/>
            <person name="Li J."/>
            <person name="Zhao F."/>
            <person name="Cao W.C."/>
        </authorList>
    </citation>
    <scope>NUCLEOTIDE SEQUENCE [LARGE SCALE GENOMIC DNA]</scope>
    <source>
        <strain evidence="6">HaeL-2018</strain>
    </source>
</reference>
<protein>
    <recommendedName>
        <fullName evidence="8">Amino acid transporter</fullName>
    </recommendedName>
</protein>
<keyword evidence="4 5" id="KW-0472">Membrane</keyword>
<proteinExistence type="inferred from homology"/>
<dbReference type="InterPro" id="IPR036458">
    <property type="entry name" value="Na:dicarbo_symporter_sf"/>
</dbReference>
<name>A0A9J6FIV8_HAELO</name>
<sequence>MAQVTYAADIPYKDLQAAERNARRDADEPWSAARQPPAVTVMRSRTGSSIFPDVLPSYTEEPPTENRVGRSPSIVFESIFNIAMFVSVFSGISIGFMVRYLSNKPWTARQVMYLAFPGELLKRMLRETVLPLGVSSVVAAMGSMELSLSLRVLRRALVYALLAKLSALDAITAMSFPNTTGVHGEGPSRIVNDSAGILLFCALLGAVLSGNEGGVLLGFFIGLSNAMMLIAHLVLIYSPFGVFFLTVAYIVDIEDLSVGSSAHARYSAPCGDGSQ</sequence>